<dbReference type="InterPro" id="IPR052974">
    <property type="entry name" value="GH79_Enzymes"/>
</dbReference>
<evidence type="ECO:0000313" key="3">
    <source>
        <dbReference type="EMBL" id="KAK7021937.1"/>
    </source>
</evidence>
<organism evidence="3 4">
    <name type="scientific">Paramarasmius palmivorus</name>
    <dbReference type="NCBI Taxonomy" id="297713"/>
    <lineage>
        <taxon>Eukaryota</taxon>
        <taxon>Fungi</taxon>
        <taxon>Dikarya</taxon>
        <taxon>Basidiomycota</taxon>
        <taxon>Agaricomycotina</taxon>
        <taxon>Agaricomycetes</taxon>
        <taxon>Agaricomycetidae</taxon>
        <taxon>Agaricales</taxon>
        <taxon>Marasmiineae</taxon>
        <taxon>Marasmiaceae</taxon>
        <taxon>Paramarasmius</taxon>
    </lineage>
</organism>
<comment type="caution">
    <text evidence="3">The sequence shown here is derived from an EMBL/GenBank/DDBJ whole genome shotgun (WGS) entry which is preliminary data.</text>
</comment>
<dbReference type="EMBL" id="JAYKXP010000158">
    <property type="protein sequence ID" value="KAK7021937.1"/>
    <property type="molecule type" value="Genomic_DNA"/>
</dbReference>
<evidence type="ECO:0000259" key="2">
    <source>
        <dbReference type="Pfam" id="PF16862"/>
    </source>
</evidence>
<dbReference type="AlphaFoldDB" id="A0AAW0B826"/>
<feature type="region of interest" description="Disordered" evidence="1">
    <location>
        <begin position="1"/>
        <end position="22"/>
    </location>
</feature>
<evidence type="ECO:0000313" key="4">
    <source>
        <dbReference type="Proteomes" id="UP001383192"/>
    </source>
</evidence>
<feature type="domain" description="Beta-glucuronidase C-terminal" evidence="2">
    <location>
        <begin position="448"/>
        <end position="546"/>
    </location>
</feature>
<name>A0AAW0B826_9AGAR</name>
<dbReference type="PANTHER" id="PTHR36183:SF2">
    <property type="entry name" value="BETA-GLUCURONIDASE C-TERMINAL DOMAIN-CONTAINING PROTEIN"/>
    <property type="match status" value="1"/>
</dbReference>
<dbReference type="PANTHER" id="PTHR36183">
    <property type="entry name" value="BETA-GLUCURONIDASE"/>
    <property type="match status" value="1"/>
</dbReference>
<dbReference type="Gene3D" id="3.20.20.80">
    <property type="entry name" value="Glycosidases"/>
    <property type="match status" value="2"/>
</dbReference>
<dbReference type="InterPro" id="IPR031728">
    <property type="entry name" value="GlcAase_C"/>
</dbReference>
<reference evidence="3 4" key="1">
    <citation type="submission" date="2024-01" db="EMBL/GenBank/DDBJ databases">
        <title>A draft genome for a cacao thread blight-causing isolate of Paramarasmius palmivorus.</title>
        <authorList>
            <person name="Baruah I.K."/>
            <person name="Bukari Y."/>
            <person name="Amoako-Attah I."/>
            <person name="Meinhardt L.W."/>
            <person name="Bailey B.A."/>
            <person name="Cohen S.P."/>
        </authorList>
    </citation>
    <scope>NUCLEOTIDE SEQUENCE [LARGE SCALE GENOMIC DNA]</scope>
    <source>
        <strain evidence="3 4">GH-12</strain>
    </source>
</reference>
<protein>
    <recommendedName>
        <fullName evidence="2">Beta-glucuronidase C-terminal domain-containing protein</fullName>
    </recommendedName>
</protein>
<dbReference type="InterPro" id="IPR013780">
    <property type="entry name" value="Glyco_hydro_b"/>
</dbReference>
<proteinExistence type="predicted"/>
<dbReference type="Proteomes" id="UP001383192">
    <property type="component" value="Unassembled WGS sequence"/>
</dbReference>
<dbReference type="Gene3D" id="2.60.40.1180">
    <property type="entry name" value="Golgi alpha-mannosidase II"/>
    <property type="match status" value="1"/>
</dbReference>
<dbReference type="Pfam" id="PF16862">
    <property type="entry name" value="Glyco_hydro_79C"/>
    <property type="match status" value="1"/>
</dbReference>
<sequence length="550" mass="60318">MTQRRTQDDINTPTGRPFGPVSVQLSSTAPSGAPLISGSHISLSLELDRWTDWVGLDSRNEFFFNTLDNLAQITGEPPSIRIGANSEDHTNFNGALRGSQTAFPPPTTTVPYPEASEIVVGDTYYQAARFLPPETHVIWGVNFGQNNLTAAVLEAQSIAKAFTSPAVTDEGITLDLVEIGNEADLFRNNGFRSSTYNISQYVKETVIIVVGRVDGQASLATFLWPPVFPRHQKGKFFGGAFADLVFKHQLFTTGNVCKWCILSSEPGSQISTISQHHYSGSFCSGKWWPPAGFDDEIDIRSNLSHIFLILRLLVRGIWTTFWERPIAMRVMWVRYHSTFIKKKLKRIQGAPGVSNVAGAALWTLDYALFARTLNISKVYFHEGIGFKYNLIQPVTLNRSTTDGSDLPAPLPPHVQPQYYAAVIAAEAIGDGGSTKVSEIAVNNSRIAGYAFYEADELARAVFINSEAFLSDSTNRSRVHLDFAFAGTTATTMSVKRLSIGHADDTSGLLWGGQTYETPDGRVSGTLSEEQVSTEAGVDLAETEVILVKFK</sequence>
<gene>
    <name evidence="3" type="ORF">VNI00_017166</name>
</gene>
<accession>A0AAW0B826</accession>
<evidence type="ECO:0000256" key="1">
    <source>
        <dbReference type="SAM" id="MobiDB-lite"/>
    </source>
</evidence>
<keyword evidence="4" id="KW-1185">Reference proteome</keyword>